<evidence type="ECO:0000313" key="2">
    <source>
        <dbReference type="EMBL" id="OAQ07050.1"/>
    </source>
</evidence>
<dbReference type="OrthoDB" id="2285053at2"/>
<gene>
    <name evidence="2" type="ORF">A3O14_07050</name>
</gene>
<comment type="caution">
    <text evidence="2">The sequence shown here is derived from an EMBL/GenBank/DDBJ whole genome shotgun (WGS) entry which is preliminary data.</text>
</comment>
<feature type="transmembrane region" description="Helical" evidence="1">
    <location>
        <begin position="109"/>
        <end position="132"/>
    </location>
</feature>
<keyword evidence="1" id="KW-1133">Transmembrane helix</keyword>
<evidence type="ECO:0000256" key="1">
    <source>
        <dbReference type="SAM" id="Phobius"/>
    </source>
</evidence>
<reference evidence="3" key="1">
    <citation type="submission" date="2016-03" db="EMBL/GenBank/DDBJ databases">
        <authorList>
            <person name="Johnson T.J."/>
            <person name="Youmans B."/>
            <person name="Case K."/>
            <person name="Noll S."/>
        </authorList>
    </citation>
    <scope>NUCLEOTIDE SEQUENCE [LARGE SCALE GENOMIC DNA]</scope>
    <source>
        <strain evidence="3">UMNLAv8</strain>
    </source>
</reference>
<dbReference type="InterPro" id="IPR008523">
    <property type="entry name" value="DUF805"/>
</dbReference>
<dbReference type="GO" id="GO:0016020">
    <property type="term" value="C:membrane"/>
    <property type="evidence" value="ECO:0007669"/>
    <property type="project" value="InterPro"/>
</dbReference>
<dbReference type="AlphaFoldDB" id="A0A179C7B9"/>
<dbReference type="EMBL" id="LVKI01000043">
    <property type="protein sequence ID" value="OAQ07050.1"/>
    <property type="molecule type" value="Genomic_DNA"/>
</dbReference>
<accession>A0A179C7B9</accession>
<evidence type="ECO:0008006" key="4">
    <source>
        <dbReference type="Google" id="ProtNLM"/>
    </source>
</evidence>
<keyword evidence="1" id="KW-0812">Transmembrane</keyword>
<organism evidence="2 3">
    <name type="scientific">Ligilactobacillus aviarius</name>
    <dbReference type="NCBI Taxonomy" id="1606"/>
    <lineage>
        <taxon>Bacteria</taxon>
        <taxon>Bacillati</taxon>
        <taxon>Bacillota</taxon>
        <taxon>Bacilli</taxon>
        <taxon>Lactobacillales</taxon>
        <taxon>Lactobacillaceae</taxon>
        <taxon>Ligilactobacillus</taxon>
    </lineage>
</organism>
<dbReference type="Pfam" id="PF05656">
    <property type="entry name" value="DUF805"/>
    <property type="match status" value="1"/>
</dbReference>
<feature type="transmembrane region" description="Helical" evidence="1">
    <location>
        <begin position="31"/>
        <end position="54"/>
    </location>
</feature>
<name>A0A179C7B9_9LACO</name>
<proteinExistence type="predicted"/>
<sequence length="143" mass="16756">MVENKVTFKQGWKSFWKGYFKFNGQSGRKEFFWGLLIYVVIRTIFSLSITQIMLNNVDVIDGKSRNYLVIGSLILIAILAVLLFIPWLALQTRRLRDTGMPNTLCYLLMVLYFISIYLHLFGLLYQIVLFVFMCMPTGKFMNN</sequence>
<dbReference type="Proteomes" id="UP000078520">
    <property type="component" value="Unassembled WGS sequence"/>
</dbReference>
<protein>
    <recommendedName>
        <fullName evidence="4">DUF805 domain-containing protein</fullName>
    </recommendedName>
</protein>
<keyword evidence="1" id="KW-0472">Membrane</keyword>
<evidence type="ECO:0000313" key="3">
    <source>
        <dbReference type="Proteomes" id="UP000078520"/>
    </source>
</evidence>
<feature type="transmembrane region" description="Helical" evidence="1">
    <location>
        <begin position="66"/>
        <end position="89"/>
    </location>
</feature>